<feature type="transmembrane region" description="Helical" evidence="5">
    <location>
        <begin position="59"/>
        <end position="83"/>
    </location>
</feature>
<dbReference type="InterPro" id="IPR011701">
    <property type="entry name" value="MFS"/>
</dbReference>
<evidence type="ECO:0000313" key="8">
    <source>
        <dbReference type="Proteomes" id="UP000218023"/>
    </source>
</evidence>
<dbReference type="Gene3D" id="1.20.1250.20">
    <property type="entry name" value="MFS general substrate transporter like domains"/>
    <property type="match status" value="1"/>
</dbReference>
<dbReference type="GO" id="GO:0046943">
    <property type="term" value="F:carboxylic acid transmembrane transporter activity"/>
    <property type="evidence" value="ECO:0007669"/>
    <property type="project" value="TreeGrafter"/>
</dbReference>
<feature type="transmembrane region" description="Helical" evidence="5">
    <location>
        <begin position="185"/>
        <end position="209"/>
    </location>
</feature>
<keyword evidence="4 5" id="KW-0472">Membrane</keyword>
<feature type="transmembrane region" description="Helical" evidence="5">
    <location>
        <begin position="152"/>
        <end position="173"/>
    </location>
</feature>
<comment type="caution">
    <text evidence="7">The sequence shown here is derived from an EMBL/GenBank/DDBJ whole genome shotgun (WGS) entry which is preliminary data.</text>
</comment>
<feature type="domain" description="Major facilitator superfamily (MFS) profile" evidence="6">
    <location>
        <begin position="61"/>
        <end position="474"/>
    </location>
</feature>
<dbReference type="PANTHER" id="PTHR23508:SF10">
    <property type="entry name" value="CARBOXYLIC ACID TRANSPORTER PROTEIN HOMOLOG"/>
    <property type="match status" value="1"/>
</dbReference>
<keyword evidence="8" id="KW-1185">Reference proteome</keyword>
<evidence type="ECO:0000256" key="3">
    <source>
        <dbReference type="ARBA" id="ARBA00022989"/>
    </source>
</evidence>
<dbReference type="CDD" id="cd17365">
    <property type="entry name" value="MFS_PcaK_like"/>
    <property type="match status" value="1"/>
</dbReference>
<keyword evidence="3 5" id="KW-1133">Transmembrane helix</keyword>
<feature type="transmembrane region" description="Helical" evidence="5">
    <location>
        <begin position="330"/>
        <end position="350"/>
    </location>
</feature>
<sequence>MGDLQGEVARNQPIRQVVRGRDQSLPGDPAARRGGNVQQTDNLEIQSFIDSRRMSAQQWMLTALCFAIVFCDGMDVAVMGFLAPSIIEEWGISRAAFGLVMGAAPIGLAVGAILAGSSSDWLGRRKVLLGSVFAFGVLTWLTALSRNPTEMAALRFATGLGLGAAMPNTTTLLSEYVPKRSRSFLLATMFTGFNFGSALIGFVAAWMLPRWGWQSVLHFGAFIPLILWLVMLFALPESARFMLVRGRPVQAIGRVLGRVTGADLGNVRHFSLVEEKVGARQPFAALFTGAFALRTFTLWVCYFMGLLVIYLTTSWLPTMIRDGGMSVDRAATVTAMFQLGGTIGAILVGLAMDRFGAARSIALAYLCGGAALILLGTSGLHAAGLALIVGLVGFFMSGGQTGLNAYAPTCYPTPMRATGVSWMLGVGRLGSILGSSIGGVLLGFGWSFTTIFCVLAVPAALAAGAILVNGATYGRAEESRVEA</sequence>
<feature type="transmembrane region" description="Helical" evidence="5">
    <location>
        <begin position="283"/>
        <end position="310"/>
    </location>
</feature>
<reference evidence="7 8" key="1">
    <citation type="submission" date="2017-09" db="EMBL/GenBank/DDBJ databases">
        <title>Paracoccus alkalisoli sp. nov., isolated from saline alkaline soil.</title>
        <authorList>
            <person name="Dong X."/>
            <person name="Zhang G."/>
        </authorList>
    </citation>
    <scope>NUCLEOTIDE SEQUENCE [LARGE SCALE GENOMIC DNA]</scope>
    <source>
        <strain evidence="7 8">WN007</strain>
    </source>
</reference>
<evidence type="ECO:0000256" key="1">
    <source>
        <dbReference type="ARBA" id="ARBA00004141"/>
    </source>
</evidence>
<evidence type="ECO:0000259" key="6">
    <source>
        <dbReference type="PROSITE" id="PS50850"/>
    </source>
</evidence>
<accession>A0A2A2GHQ1</accession>
<feature type="transmembrane region" description="Helical" evidence="5">
    <location>
        <begin position="386"/>
        <end position="407"/>
    </location>
</feature>
<dbReference type="Proteomes" id="UP000218023">
    <property type="component" value="Unassembled WGS sequence"/>
</dbReference>
<feature type="transmembrane region" description="Helical" evidence="5">
    <location>
        <begin position="215"/>
        <end position="235"/>
    </location>
</feature>
<dbReference type="InterPro" id="IPR020846">
    <property type="entry name" value="MFS_dom"/>
</dbReference>
<feature type="transmembrane region" description="Helical" evidence="5">
    <location>
        <begin position="95"/>
        <end position="115"/>
    </location>
</feature>
<dbReference type="SUPFAM" id="SSF103473">
    <property type="entry name" value="MFS general substrate transporter"/>
    <property type="match status" value="1"/>
</dbReference>
<feature type="transmembrane region" description="Helical" evidence="5">
    <location>
        <begin position="419"/>
        <end position="442"/>
    </location>
</feature>
<dbReference type="PROSITE" id="PS50850">
    <property type="entry name" value="MFS"/>
    <property type="match status" value="1"/>
</dbReference>
<evidence type="ECO:0000256" key="4">
    <source>
        <dbReference type="ARBA" id="ARBA00023136"/>
    </source>
</evidence>
<keyword evidence="2 5" id="KW-0812">Transmembrane</keyword>
<evidence type="ECO:0000313" key="7">
    <source>
        <dbReference type="EMBL" id="PAU96524.1"/>
    </source>
</evidence>
<feature type="transmembrane region" description="Helical" evidence="5">
    <location>
        <begin position="127"/>
        <end position="146"/>
    </location>
</feature>
<name>A0A2A2GHQ1_9RHOB</name>
<dbReference type="Pfam" id="PF07690">
    <property type="entry name" value="MFS_1"/>
    <property type="match status" value="1"/>
</dbReference>
<dbReference type="AlphaFoldDB" id="A0A2A2GHQ1"/>
<feature type="transmembrane region" description="Helical" evidence="5">
    <location>
        <begin position="448"/>
        <end position="470"/>
    </location>
</feature>
<dbReference type="PANTHER" id="PTHR23508">
    <property type="entry name" value="CARBOXYLIC ACID TRANSPORTER PROTEIN HOMOLOG"/>
    <property type="match status" value="1"/>
</dbReference>
<organism evidence="7 8">
    <name type="scientific">Paracoccus salipaludis</name>
    <dbReference type="NCBI Taxonomy" id="2032623"/>
    <lineage>
        <taxon>Bacteria</taxon>
        <taxon>Pseudomonadati</taxon>
        <taxon>Pseudomonadota</taxon>
        <taxon>Alphaproteobacteria</taxon>
        <taxon>Rhodobacterales</taxon>
        <taxon>Paracoccaceae</taxon>
        <taxon>Paracoccus</taxon>
    </lineage>
</organism>
<proteinExistence type="predicted"/>
<gene>
    <name evidence="7" type="ORF">CK240_13315</name>
</gene>
<dbReference type="GO" id="GO:0005886">
    <property type="term" value="C:plasma membrane"/>
    <property type="evidence" value="ECO:0007669"/>
    <property type="project" value="TreeGrafter"/>
</dbReference>
<dbReference type="InterPro" id="IPR036259">
    <property type="entry name" value="MFS_trans_sf"/>
</dbReference>
<comment type="subcellular location">
    <subcellularLocation>
        <location evidence="1">Membrane</location>
        <topology evidence="1">Multi-pass membrane protein</topology>
    </subcellularLocation>
</comment>
<dbReference type="OrthoDB" id="9784658at2"/>
<dbReference type="EMBL" id="NSJZ01000013">
    <property type="protein sequence ID" value="PAU96524.1"/>
    <property type="molecule type" value="Genomic_DNA"/>
</dbReference>
<protein>
    <submittedName>
        <fullName evidence="7">Aromatic acid/H+ symport family MFS transporter</fullName>
    </submittedName>
</protein>
<feature type="transmembrane region" description="Helical" evidence="5">
    <location>
        <begin position="362"/>
        <end position="380"/>
    </location>
</feature>
<evidence type="ECO:0000256" key="2">
    <source>
        <dbReference type="ARBA" id="ARBA00022692"/>
    </source>
</evidence>
<evidence type="ECO:0000256" key="5">
    <source>
        <dbReference type="SAM" id="Phobius"/>
    </source>
</evidence>